<name>A0ABD1BGC7_CARAN</name>
<protein>
    <recommendedName>
        <fullName evidence="5">MBD domain-containing protein</fullName>
    </recommendedName>
</protein>
<evidence type="ECO:0000256" key="1">
    <source>
        <dbReference type="SAM" id="MobiDB-lite"/>
    </source>
</evidence>
<evidence type="ECO:0008006" key="5">
    <source>
        <dbReference type="Google" id="ProtNLM"/>
    </source>
</evidence>
<dbReference type="AlphaFoldDB" id="A0ABD1BGC7"/>
<organism evidence="3 4">
    <name type="scientific">Cardamine amara subsp. amara</name>
    <dbReference type="NCBI Taxonomy" id="228776"/>
    <lineage>
        <taxon>Eukaryota</taxon>
        <taxon>Viridiplantae</taxon>
        <taxon>Streptophyta</taxon>
        <taxon>Embryophyta</taxon>
        <taxon>Tracheophyta</taxon>
        <taxon>Spermatophyta</taxon>
        <taxon>Magnoliopsida</taxon>
        <taxon>eudicotyledons</taxon>
        <taxon>Gunneridae</taxon>
        <taxon>Pentapetalae</taxon>
        <taxon>rosids</taxon>
        <taxon>malvids</taxon>
        <taxon>Brassicales</taxon>
        <taxon>Brassicaceae</taxon>
        <taxon>Cardamineae</taxon>
        <taxon>Cardamine</taxon>
    </lineage>
</organism>
<feature type="compositionally biased region" description="Basic and acidic residues" evidence="1">
    <location>
        <begin position="404"/>
        <end position="426"/>
    </location>
</feature>
<sequence length="527" mass="58930">MLRQLPPTITADSTPDWLPVGWIVHSTVLKRGRQTKTYTQLRTGKKFFTKDHVLEYIKMEKILEERESVIERKKAKVKAFKDRETVRERPSLLPSDWKAEMRIGSVGGNQYNMYVNTSKESAFLYENIVELSEASSSEEDEIECNQISYAIEEDEEDFSESEYVADKGSPEEDVEILSYVNSTSLRSQPERIQKLESRAKTQCLFEIEDMSSDSDNKLPEAETSKEENGSGEACVVSNVVESFEEKNLHDVVVECDDKAREIPGLTGSFTIEINLDCELASDSLVQKDWNENGTEGIGTRNIEIIDIESDMMHISVSSKVVELTQELGDKSEEPLEAQAVQEETENESRTSVIFPFREAPSHSVLGFDNSNARSSAEDLSNTTQLGLNTQEKNISGTKKRKKNAKECSSKNIKKKDIEAPTKKPDDWPEPCPNFPFEPLTSSSRIEDDSVIRRYLEEHFAAAGSVDSNLPLPDFGLSSFSNIKISLNEEPESKRKKSPGPPCVQVASSSLPSCSSIGTSMQQTVAGN</sequence>
<feature type="region of interest" description="Disordered" evidence="1">
    <location>
        <begin position="488"/>
        <end position="527"/>
    </location>
</feature>
<keyword evidence="4" id="KW-1185">Reference proteome</keyword>
<evidence type="ECO:0000313" key="2">
    <source>
        <dbReference type="EMBL" id="KAL1190088.1"/>
    </source>
</evidence>
<dbReference type="EMBL" id="JBANAX010000881">
    <property type="protein sequence ID" value="KAL1190088.1"/>
    <property type="molecule type" value="Genomic_DNA"/>
</dbReference>
<dbReference type="PANTHER" id="PTHR34067:SF20">
    <property type="entry name" value="OS08G0206700 PROTEIN"/>
    <property type="match status" value="1"/>
</dbReference>
<feature type="compositionally biased region" description="Polar residues" evidence="1">
    <location>
        <begin position="505"/>
        <end position="527"/>
    </location>
</feature>
<feature type="region of interest" description="Disordered" evidence="1">
    <location>
        <begin position="364"/>
        <end position="440"/>
    </location>
</feature>
<dbReference type="Proteomes" id="UP001558713">
    <property type="component" value="Unassembled WGS sequence"/>
</dbReference>
<accession>A0ABD1BGC7</accession>
<feature type="compositionally biased region" description="Basic and acidic residues" evidence="1">
    <location>
        <begin position="214"/>
        <end position="228"/>
    </location>
</feature>
<gene>
    <name evidence="2" type="ORF">V5N11_000834</name>
    <name evidence="3" type="ORF">V5N11_014425</name>
</gene>
<dbReference type="InterPro" id="IPR038945">
    <property type="entry name" value="MBD13-like"/>
</dbReference>
<evidence type="ECO:0000313" key="4">
    <source>
        <dbReference type="Proteomes" id="UP001558713"/>
    </source>
</evidence>
<comment type="caution">
    <text evidence="3">The sequence shown here is derived from an EMBL/GenBank/DDBJ whole genome shotgun (WGS) entry which is preliminary data.</text>
</comment>
<feature type="region of interest" description="Disordered" evidence="1">
    <location>
        <begin position="209"/>
        <end position="232"/>
    </location>
</feature>
<dbReference type="EMBL" id="JBANAX010000372">
    <property type="protein sequence ID" value="KAL1212230.1"/>
    <property type="molecule type" value="Genomic_DNA"/>
</dbReference>
<proteinExistence type="predicted"/>
<reference evidence="3 4" key="1">
    <citation type="submission" date="2024-04" db="EMBL/GenBank/DDBJ databases">
        <title>Genome assembly C_amara_ONT_v2.</title>
        <authorList>
            <person name="Yant L."/>
            <person name="Moore C."/>
            <person name="Slenker M."/>
        </authorList>
    </citation>
    <scope>NUCLEOTIDE SEQUENCE [LARGE SCALE GENOMIC DNA]</scope>
    <source>
        <tissue evidence="3">Leaf</tissue>
    </source>
</reference>
<dbReference type="PANTHER" id="PTHR34067">
    <property type="entry name" value="OS04G0193200 PROTEIN"/>
    <property type="match status" value="1"/>
</dbReference>
<feature type="compositionally biased region" description="Polar residues" evidence="1">
    <location>
        <begin position="368"/>
        <end position="396"/>
    </location>
</feature>
<evidence type="ECO:0000313" key="3">
    <source>
        <dbReference type="EMBL" id="KAL1212230.1"/>
    </source>
</evidence>
<feature type="region of interest" description="Disordered" evidence="1">
    <location>
        <begin position="328"/>
        <end position="350"/>
    </location>
</feature>